<sequence>MELGPGDVVCSSPGPEGAREVTNGTESTVRVPILSTRHSPPVAVYPDGGEIGVWPGGDHAGIVVRRGSAVDCGDGEA</sequence>
<proteinExistence type="predicted"/>
<feature type="region of interest" description="Disordered" evidence="1">
    <location>
        <begin position="1"/>
        <end position="26"/>
    </location>
</feature>
<reference evidence="2 3" key="1">
    <citation type="submission" date="2018-07" db="EMBL/GenBank/DDBJ databases">
        <title>High-quality-draft genome sequence of Gaiella occulta.</title>
        <authorList>
            <person name="Severino R."/>
            <person name="Froufe H.J.C."/>
            <person name="Rainey F.A."/>
            <person name="Barroso C."/>
            <person name="Albuquerque L."/>
            <person name="Lobo-Da-Cunha A."/>
            <person name="Da Costa M.S."/>
            <person name="Egas C."/>
        </authorList>
    </citation>
    <scope>NUCLEOTIDE SEQUENCE [LARGE SCALE GENOMIC DNA]</scope>
    <source>
        <strain evidence="2 3">F2-233</strain>
    </source>
</reference>
<gene>
    <name evidence="2" type="ORF">Gocc_2951</name>
</gene>
<protein>
    <submittedName>
        <fullName evidence="2">Uncharacterized protein</fullName>
    </submittedName>
</protein>
<organism evidence="2 3">
    <name type="scientific">Gaiella occulta</name>
    <dbReference type="NCBI Taxonomy" id="1002870"/>
    <lineage>
        <taxon>Bacteria</taxon>
        <taxon>Bacillati</taxon>
        <taxon>Actinomycetota</taxon>
        <taxon>Thermoleophilia</taxon>
        <taxon>Gaiellales</taxon>
        <taxon>Gaiellaceae</taxon>
        <taxon>Gaiella</taxon>
    </lineage>
</organism>
<dbReference type="AlphaFoldDB" id="A0A7M2YT54"/>
<dbReference type="EMBL" id="QQZY01000010">
    <property type="protein sequence ID" value="RDI73351.1"/>
    <property type="molecule type" value="Genomic_DNA"/>
</dbReference>
<evidence type="ECO:0000313" key="3">
    <source>
        <dbReference type="Proteomes" id="UP000254134"/>
    </source>
</evidence>
<dbReference type="Proteomes" id="UP000254134">
    <property type="component" value="Unassembled WGS sequence"/>
</dbReference>
<name>A0A7M2YT54_9ACTN</name>
<comment type="caution">
    <text evidence="2">The sequence shown here is derived from an EMBL/GenBank/DDBJ whole genome shotgun (WGS) entry which is preliminary data.</text>
</comment>
<dbReference type="RefSeq" id="WP_181813727.1">
    <property type="nucleotide sequence ID" value="NZ_QQZY01000010.1"/>
</dbReference>
<accession>A0A7M2YT54</accession>
<evidence type="ECO:0000313" key="2">
    <source>
        <dbReference type="EMBL" id="RDI73351.1"/>
    </source>
</evidence>
<evidence type="ECO:0000256" key="1">
    <source>
        <dbReference type="SAM" id="MobiDB-lite"/>
    </source>
</evidence>
<reference evidence="3" key="2">
    <citation type="journal article" date="2019" name="MicrobiologyOpen">
        <title>High-quality draft genome sequence of Gaiella occulta isolated from a 150 meter deep mineral water borehole and comparison with the genome sequences of other deep-branching lineages of the phylum Actinobacteria.</title>
        <authorList>
            <person name="Severino R."/>
            <person name="Froufe H.J.C."/>
            <person name="Barroso C."/>
            <person name="Albuquerque L."/>
            <person name="Lobo-da-Cunha A."/>
            <person name="da Costa M.S."/>
            <person name="Egas C."/>
        </authorList>
    </citation>
    <scope>NUCLEOTIDE SEQUENCE [LARGE SCALE GENOMIC DNA]</scope>
    <source>
        <strain evidence="3">F2-233</strain>
    </source>
</reference>
<keyword evidence="3" id="KW-1185">Reference proteome</keyword>